<reference evidence="2 3" key="1">
    <citation type="journal article" date="2019" name="Sci. Rep.">
        <title>A high-quality genome of Eragrostis curvula grass provides insights into Poaceae evolution and supports new strategies to enhance forage quality.</title>
        <authorList>
            <person name="Carballo J."/>
            <person name="Santos B.A.C.M."/>
            <person name="Zappacosta D."/>
            <person name="Garbus I."/>
            <person name="Selva J.P."/>
            <person name="Gallo C.A."/>
            <person name="Diaz A."/>
            <person name="Albertini E."/>
            <person name="Caccamo M."/>
            <person name="Echenique V."/>
        </authorList>
    </citation>
    <scope>NUCLEOTIDE SEQUENCE [LARGE SCALE GENOMIC DNA]</scope>
    <source>
        <strain evidence="3">cv. Victoria</strain>
        <tissue evidence="2">Leaf</tissue>
    </source>
</reference>
<dbReference type="Proteomes" id="UP000324897">
    <property type="component" value="Unassembled WGS sequence"/>
</dbReference>
<gene>
    <name evidence="2" type="ORF">EJB05_57737</name>
</gene>
<feature type="compositionally biased region" description="Basic and acidic residues" evidence="1">
    <location>
        <begin position="118"/>
        <end position="134"/>
    </location>
</feature>
<feature type="non-terminal residue" evidence="2">
    <location>
        <position position="1"/>
    </location>
</feature>
<organism evidence="2 3">
    <name type="scientific">Eragrostis curvula</name>
    <name type="common">weeping love grass</name>
    <dbReference type="NCBI Taxonomy" id="38414"/>
    <lineage>
        <taxon>Eukaryota</taxon>
        <taxon>Viridiplantae</taxon>
        <taxon>Streptophyta</taxon>
        <taxon>Embryophyta</taxon>
        <taxon>Tracheophyta</taxon>
        <taxon>Spermatophyta</taxon>
        <taxon>Magnoliopsida</taxon>
        <taxon>Liliopsida</taxon>
        <taxon>Poales</taxon>
        <taxon>Poaceae</taxon>
        <taxon>PACMAD clade</taxon>
        <taxon>Chloridoideae</taxon>
        <taxon>Eragrostideae</taxon>
        <taxon>Eragrostidinae</taxon>
        <taxon>Eragrostis</taxon>
    </lineage>
</organism>
<keyword evidence="3" id="KW-1185">Reference proteome</keyword>
<dbReference type="Gramene" id="TVT97027">
    <property type="protein sequence ID" value="TVT97027"/>
    <property type="gene ID" value="EJB05_57737"/>
</dbReference>
<evidence type="ECO:0000313" key="3">
    <source>
        <dbReference type="Proteomes" id="UP000324897"/>
    </source>
</evidence>
<feature type="region of interest" description="Disordered" evidence="1">
    <location>
        <begin position="111"/>
        <end position="207"/>
    </location>
</feature>
<dbReference type="AlphaFoldDB" id="A0A5J9SCI7"/>
<sequence>MAKAAMATCDRLGVSYDFGEVLNVITPSVNRNSLDGMRPIGKAVVISVCSKDASAPNTGRVAQKESRNRDMLDKMRSIGKAAMMAGSSDASGRSTEVVARMGDRLLELRPPPNLIISEDPKEVDGISEREECQRNGRRRRILSEEQKQAKRLKERDRYAAMTPEQRTARRRRQALLRRENRRSHGSKRTSEYKSTSYAGPVVDIIKS</sequence>
<proteinExistence type="predicted"/>
<name>A0A5J9SCI7_9POAL</name>
<accession>A0A5J9SCI7</accession>
<protein>
    <submittedName>
        <fullName evidence="2">Uncharacterized protein</fullName>
    </submittedName>
</protein>
<dbReference type="EMBL" id="RWGY01001096">
    <property type="protein sequence ID" value="TVT97027.1"/>
    <property type="molecule type" value="Genomic_DNA"/>
</dbReference>
<comment type="caution">
    <text evidence="2">The sequence shown here is derived from an EMBL/GenBank/DDBJ whole genome shotgun (WGS) entry which is preliminary data.</text>
</comment>
<evidence type="ECO:0000256" key="1">
    <source>
        <dbReference type="SAM" id="MobiDB-lite"/>
    </source>
</evidence>
<feature type="compositionally biased region" description="Basic residues" evidence="1">
    <location>
        <begin position="168"/>
        <end position="187"/>
    </location>
</feature>
<evidence type="ECO:0000313" key="2">
    <source>
        <dbReference type="EMBL" id="TVT97027.1"/>
    </source>
</evidence>
<feature type="compositionally biased region" description="Basic and acidic residues" evidence="1">
    <location>
        <begin position="141"/>
        <end position="158"/>
    </location>
</feature>